<dbReference type="GO" id="GO:0003677">
    <property type="term" value="F:DNA binding"/>
    <property type="evidence" value="ECO:0007669"/>
    <property type="project" value="InterPro"/>
</dbReference>
<dbReference type="EMBL" id="UEYP01000006">
    <property type="protein sequence ID" value="SSC68256.1"/>
    <property type="molecule type" value="Genomic_DNA"/>
</dbReference>
<dbReference type="SUPFAM" id="SSF47413">
    <property type="entry name" value="lambda repressor-like DNA-binding domains"/>
    <property type="match status" value="1"/>
</dbReference>
<dbReference type="Gene3D" id="1.10.260.40">
    <property type="entry name" value="lambda repressor-like DNA-binding domains"/>
    <property type="match status" value="1"/>
</dbReference>
<proteinExistence type="predicted"/>
<dbReference type="CDD" id="cd00093">
    <property type="entry name" value="HTH_XRE"/>
    <property type="match status" value="1"/>
</dbReference>
<dbReference type="InterPro" id="IPR001387">
    <property type="entry name" value="Cro/C1-type_HTH"/>
</dbReference>
<dbReference type="PROSITE" id="PS50943">
    <property type="entry name" value="HTH_CROC1"/>
    <property type="match status" value="1"/>
</dbReference>
<reference evidence="3" key="1">
    <citation type="submission" date="2018-07" db="EMBL/GenBank/DDBJ databases">
        <authorList>
            <person name="Peiro R."/>
            <person name="Begona"/>
            <person name="Cbmso G."/>
            <person name="Lopez M."/>
            <person name="Gonzalez S."/>
        </authorList>
    </citation>
    <scope>NUCLEOTIDE SEQUENCE [LARGE SCALE GENOMIC DNA]</scope>
</reference>
<sequence length="98" mass="10157">MITPAQIRAARALLGLSVDQISAKSGVSAFMVLQIEEEKSASPDQAVLLALRSAFEHAGIAFLADGDCPPGGMGVRLAARHDTGEGLRPENLNATNDG</sequence>
<dbReference type="RefSeq" id="WP_115670877.1">
    <property type="nucleotide sequence ID" value="NZ_UEYP01000006.1"/>
</dbReference>
<evidence type="ECO:0000313" key="3">
    <source>
        <dbReference type="Proteomes" id="UP000254764"/>
    </source>
</evidence>
<dbReference type="AlphaFoldDB" id="A0A376AKB2"/>
<keyword evidence="3" id="KW-1185">Reference proteome</keyword>
<feature type="domain" description="HTH cro/C1-type" evidence="1">
    <location>
        <begin position="7"/>
        <end position="62"/>
    </location>
</feature>
<dbReference type="Proteomes" id="UP000254764">
    <property type="component" value="Unassembled WGS sequence"/>
</dbReference>
<evidence type="ECO:0000259" key="1">
    <source>
        <dbReference type="PROSITE" id="PS50943"/>
    </source>
</evidence>
<gene>
    <name evidence="2" type="ORF">RHIZ70_3964</name>
</gene>
<protein>
    <recommendedName>
        <fullName evidence="1">HTH cro/C1-type domain-containing protein</fullName>
    </recommendedName>
</protein>
<dbReference type="STRING" id="1336235.GCA_000518785_01172"/>
<dbReference type="OrthoDB" id="7206663at2"/>
<organism evidence="2 3">
    <name type="scientific">Ciceribacter selenitireducens ATCC BAA-1503</name>
    <dbReference type="NCBI Taxonomy" id="1336235"/>
    <lineage>
        <taxon>Bacteria</taxon>
        <taxon>Pseudomonadati</taxon>
        <taxon>Pseudomonadota</taxon>
        <taxon>Alphaproteobacteria</taxon>
        <taxon>Hyphomicrobiales</taxon>
        <taxon>Rhizobiaceae</taxon>
        <taxon>Ciceribacter</taxon>
    </lineage>
</organism>
<accession>A0A376AKB2</accession>
<dbReference type="InterPro" id="IPR010982">
    <property type="entry name" value="Lambda_DNA-bd_dom_sf"/>
</dbReference>
<name>A0A376AKB2_9HYPH</name>
<evidence type="ECO:0000313" key="2">
    <source>
        <dbReference type="EMBL" id="SSC68256.1"/>
    </source>
</evidence>